<dbReference type="EMBL" id="AP027059">
    <property type="protein sequence ID" value="BDU50489.1"/>
    <property type="molecule type" value="Genomic_DNA"/>
</dbReference>
<evidence type="ECO:0000256" key="4">
    <source>
        <dbReference type="ARBA" id="ARBA00011193"/>
    </source>
</evidence>
<dbReference type="InterPro" id="IPR036441">
    <property type="entry name" value="DHquinase_II_sf"/>
</dbReference>
<dbReference type="NCBIfam" id="NF003805">
    <property type="entry name" value="PRK05395.1-2"/>
    <property type="match status" value="1"/>
</dbReference>
<evidence type="ECO:0000256" key="5">
    <source>
        <dbReference type="ARBA" id="ARBA00012060"/>
    </source>
</evidence>
<dbReference type="PIRSF" id="PIRSF001399">
    <property type="entry name" value="DHquinase_II"/>
    <property type="match status" value="1"/>
</dbReference>
<evidence type="ECO:0000256" key="9">
    <source>
        <dbReference type="PIRSR" id="PIRSR001399-2"/>
    </source>
</evidence>
<keyword evidence="7" id="KW-0057">Aromatic amino acid biosynthesis</keyword>
<dbReference type="HAMAP" id="MF_00169">
    <property type="entry name" value="AroQ"/>
    <property type="match status" value="1"/>
</dbReference>
<comment type="function">
    <text evidence="7">Catalyzes a trans-dehydration via an enolate intermediate.</text>
</comment>
<dbReference type="SUPFAM" id="SSF52304">
    <property type="entry name" value="Type II 3-dehydroquinate dehydratase"/>
    <property type="match status" value="1"/>
</dbReference>
<comment type="catalytic activity">
    <reaction evidence="1 7">
        <text>3-dehydroquinate = 3-dehydroshikimate + H2O</text>
        <dbReference type="Rhea" id="RHEA:21096"/>
        <dbReference type="ChEBI" id="CHEBI:15377"/>
        <dbReference type="ChEBI" id="CHEBI:16630"/>
        <dbReference type="ChEBI" id="CHEBI:32364"/>
        <dbReference type="EC" id="4.2.1.10"/>
    </reaction>
</comment>
<feature type="binding site" evidence="7 9">
    <location>
        <position position="111"/>
    </location>
    <ligand>
        <name>substrate</name>
    </ligand>
</feature>
<dbReference type="NCBIfam" id="NF003807">
    <property type="entry name" value="PRK05395.1-4"/>
    <property type="match status" value="1"/>
</dbReference>
<evidence type="ECO:0000256" key="1">
    <source>
        <dbReference type="ARBA" id="ARBA00001864"/>
    </source>
</evidence>
<feature type="active site" description="Proton acceptor" evidence="7 8">
    <location>
        <position position="22"/>
    </location>
</feature>
<comment type="subunit">
    <text evidence="4 7">Homododecamer.</text>
</comment>
<reference evidence="11 12" key="1">
    <citation type="submission" date="2022-11" db="EMBL/GenBank/DDBJ databases">
        <title>Haliovirga abyssi gen. nov., sp. nov., a mesophilic fermentative bacterium isolated from the Iheya North hydrothermal field and the proposal of Haliovirgaceae fam. nov.</title>
        <authorList>
            <person name="Miyazaki U."/>
            <person name="Tame A."/>
            <person name="Miyazaki J."/>
            <person name="Takai K."/>
            <person name="Sawayama S."/>
            <person name="Kitajima M."/>
            <person name="Okamoto A."/>
            <person name="Nakagawa S."/>
        </authorList>
    </citation>
    <scope>NUCLEOTIDE SEQUENCE [LARGE SCALE GENOMIC DNA]</scope>
    <source>
        <strain evidence="11 12">IC12</strain>
    </source>
</reference>
<dbReference type="AlphaFoldDB" id="A0AAU9DIA4"/>
<evidence type="ECO:0000256" key="6">
    <source>
        <dbReference type="ARBA" id="ARBA00023239"/>
    </source>
</evidence>
<dbReference type="NCBIfam" id="NF003804">
    <property type="entry name" value="PRK05395.1-1"/>
    <property type="match status" value="1"/>
</dbReference>
<feature type="active site" description="Proton donor" evidence="7 8">
    <location>
        <position position="100"/>
    </location>
</feature>
<evidence type="ECO:0000256" key="3">
    <source>
        <dbReference type="ARBA" id="ARBA00011037"/>
    </source>
</evidence>
<evidence type="ECO:0000256" key="10">
    <source>
        <dbReference type="PIRSR" id="PIRSR001399-3"/>
    </source>
</evidence>
<gene>
    <name evidence="7 11" type="primary">aroQ</name>
    <name evidence="11" type="ORF">HLVA_10580</name>
</gene>
<dbReference type="Proteomes" id="UP001321582">
    <property type="component" value="Chromosome"/>
</dbReference>
<dbReference type="PANTHER" id="PTHR21272">
    <property type="entry name" value="CATABOLIC 3-DEHYDROQUINASE"/>
    <property type="match status" value="1"/>
</dbReference>
<keyword evidence="12" id="KW-1185">Reference proteome</keyword>
<comment type="similarity">
    <text evidence="3 7">Belongs to the type-II 3-dehydroquinase family.</text>
</comment>
<evidence type="ECO:0000313" key="12">
    <source>
        <dbReference type="Proteomes" id="UP001321582"/>
    </source>
</evidence>
<dbReference type="EC" id="4.2.1.10" evidence="5 7"/>
<dbReference type="GO" id="GO:0019631">
    <property type="term" value="P:quinate catabolic process"/>
    <property type="evidence" value="ECO:0007669"/>
    <property type="project" value="TreeGrafter"/>
</dbReference>
<dbReference type="PANTHER" id="PTHR21272:SF3">
    <property type="entry name" value="CATABOLIC 3-DEHYDROQUINASE"/>
    <property type="match status" value="1"/>
</dbReference>
<dbReference type="GO" id="GO:0009073">
    <property type="term" value="P:aromatic amino acid family biosynthetic process"/>
    <property type="evidence" value="ECO:0007669"/>
    <property type="project" value="UniProtKB-KW"/>
</dbReference>
<protein>
    <recommendedName>
        <fullName evidence="5 7">3-dehydroquinate dehydratase</fullName>
        <shortName evidence="7">3-dehydroquinase</shortName>
        <ecNumber evidence="5 7">4.2.1.10</ecNumber>
    </recommendedName>
    <alternativeName>
        <fullName evidence="7">Type II DHQase</fullName>
    </alternativeName>
</protein>
<evidence type="ECO:0000256" key="8">
    <source>
        <dbReference type="PIRSR" id="PIRSR001399-1"/>
    </source>
</evidence>
<feature type="site" description="Transition state stabilizer" evidence="7 10">
    <location>
        <position position="17"/>
    </location>
</feature>
<name>A0AAU9DIA4_9FUSO</name>
<proteinExistence type="inferred from homology"/>
<dbReference type="KEGG" id="haby:HLVA_10580"/>
<keyword evidence="6 7" id="KW-0456">Lyase</keyword>
<organism evidence="11 12">
    <name type="scientific">Haliovirga abyssi</name>
    <dbReference type="NCBI Taxonomy" id="2996794"/>
    <lineage>
        <taxon>Bacteria</taxon>
        <taxon>Fusobacteriati</taxon>
        <taxon>Fusobacteriota</taxon>
        <taxon>Fusobacteriia</taxon>
        <taxon>Fusobacteriales</taxon>
        <taxon>Haliovirgaceae</taxon>
        <taxon>Haliovirga</taxon>
    </lineage>
</organism>
<accession>A0AAU9DIA4</accession>
<feature type="binding site" evidence="7 9">
    <location>
        <position position="80"/>
    </location>
    <ligand>
        <name>substrate</name>
    </ligand>
</feature>
<dbReference type="GO" id="GO:0003855">
    <property type="term" value="F:3-dehydroquinate dehydratase activity"/>
    <property type="evidence" value="ECO:0007669"/>
    <property type="project" value="UniProtKB-UniRule"/>
</dbReference>
<sequence length="146" mass="16709">MKVLVIHGVNLNMLGKREPGIYGNKNFDDINNIIKNKAKRENIDIEIYQSNHEGEIVDKIQEAYDNAVDYIIINPAAFTHYSIAIRDALAAVNIPFVEVHISNVYKREKFRHKSVTAPIAIGQITGFSYYGYLMAIDYLKYRENGE</sequence>
<dbReference type="Gene3D" id="3.40.50.9100">
    <property type="entry name" value="Dehydroquinase, class II"/>
    <property type="match status" value="1"/>
</dbReference>
<dbReference type="NCBIfam" id="NF003806">
    <property type="entry name" value="PRK05395.1-3"/>
    <property type="match status" value="1"/>
</dbReference>
<keyword evidence="7" id="KW-0028">Amino-acid biosynthesis</keyword>
<evidence type="ECO:0000313" key="11">
    <source>
        <dbReference type="EMBL" id="BDU50489.1"/>
    </source>
</evidence>
<evidence type="ECO:0000256" key="7">
    <source>
        <dbReference type="HAMAP-Rule" id="MF_00169"/>
    </source>
</evidence>
<dbReference type="NCBIfam" id="TIGR01088">
    <property type="entry name" value="aroQ"/>
    <property type="match status" value="1"/>
</dbReference>
<feature type="binding site" evidence="7 9">
    <location>
        <position position="87"/>
    </location>
    <ligand>
        <name>substrate</name>
    </ligand>
</feature>
<dbReference type="GO" id="GO:0008652">
    <property type="term" value="P:amino acid biosynthetic process"/>
    <property type="evidence" value="ECO:0007669"/>
    <property type="project" value="UniProtKB-KW"/>
</dbReference>
<dbReference type="RefSeq" id="WP_307905416.1">
    <property type="nucleotide sequence ID" value="NZ_AP027059.1"/>
</dbReference>
<dbReference type="Pfam" id="PF01220">
    <property type="entry name" value="DHquinase_II"/>
    <property type="match status" value="1"/>
</dbReference>
<feature type="binding site" evidence="7 9">
    <location>
        <begin position="101"/>
        <end position="102"/>
    </location>
    <ligand>
        <name>substrate</name>
    </ligand>
</feature>
<comment type="pathway">
    <text evidence="2 7">Metabolic intermediate biosynthesis; chorismate biosynthesis; chorismate from D-erythrose 4-phosphate and phosphoenolpyruvate: step 3/7.</text>
</comment>
<dbReference type="GO" id="GO:0009423">
    <property type="term" value="P:chorismate biosynthetic process"/>
    <property type="evidence" value="ECO:0007669"/>
    <property type="project" value="UniProtKB-UniRule"/>
</dbReference>
<evidence type="ECO:0000256" key="2">
    <source>
        <dbReference type="ARBA" id="ARBA00004902"/>
    </source>
</evidence>
<feature type="binding site" evidence="7 9">
    <location>
        <position position="74"/>
    </location>
    <ligand>
        <name>substrate</name>
    </ligand>
</feature>
<dbReference type="InterPro" id="IPR001874">
    <property type="entry name" value="DHquinase_II"/>
</dbReference>
<dbReference type="CDD" id="cd00466">
    <property type="entry name" value="DHQase_II"/>
    <property type="match status" value="1"/>
</dbReference>